<comment type="caution">
    <text evidence="9">The sequence shown here is derived from an EMBL/GenBank/DDBJ whole genome shotgun (WGS) entry which is preliminary data.</text>
</comment>
<evidence type="ECO:0000256" key="5">
    <source>
        <dbReference type="ARBA" id="ARBA00022777"/>
    </source>
</evidence>
<dbReference type="InterPro" id="IPR004358">
    <property type="entry name" value="Sig_transdc_His_kin-like_C"/>
</dbReference>
<dbReference type="PANTHER" id="PTHR43047">
    <property type="entry name" value="TWO-COMPONENT HISTIDINE PROTEIN KINASE"/>
    <property type="match status" value="1"/>
</dbReference>
<dbReference type="Gene3D" id="1.10.287.130">
    <property type="match status" value="1"/>
</dbReference>
<feature type="domain" description="MHYT" evidence="8">
    <location>
        <begin position="12"/>
        <end position="198"/>
    </location>
</feature>
<evidence type="ECO:0000313" key="10">
    <source>
        <dbReference type="Proteomes" id="UP001597474"/>
    </source>
</evidence>
<dbReference type="SMART" id="SM00387">
    <property type="entry name" value="HATPase_c"/>
    <property type="match status" value="1"/>
</dbReference>
<evidence type="ECO:0000256" key="1">
    <source>
        <dbReference type="ARBA" id="ARBA00000085"/>
    </source>
</evidence>
<dbReference type="InterPro" id="IPR036890">
    <property type="entry name" value="HATPase_C_sf"/>
</dbReference>
<evidence type="ECO:0000259" key="7">
    <source>
        <dbReference type="PROSITE" id="PS50109"/>
    </source>
</evidence>
<dbReference type="Gene3D" id="3.30.565.10">
    <property type="entry name" value="Histidine kinase-like ATPase, C-terminal domain"/>
    <property type="match status" value="1"/>
</dbReference>
<feature type="transmembrane region" description="Helical" evidence="6">
    <location>
        <begin position="113"/>
        <end position="134"/>
    </location>
</feature>
<keyword evidence="10" id="KW-1185">Reference proteome</keyword>
<dbReference type="EMBL" id="JBHUMP010000022">
    <property type="protein sequence ID" value="MFD2741352.1"/>
    <property type="molecule type" value="Genomic_DNA"/>
</dbReference>
<keyword evidence="6" id="KW-1133">Transmembrane helix</keyword>
<dbReference type="Proteomes" id="UP001597474">
    <property type="component" value="Unassembled WGS sequence"/>
</dbReference>
<feature type="transmembrane region" description="Helical" evidence="6">
    <location>
        <begin position="176"/>
        <end position="195"/>
    </location>
</feature>
<protein>
    <recommendedName>
        <fullName evidence="2">histidine kinase</fullName>
        <ecNumber evidence="2">2.7.13.3</ecNumber>
    </recommendedName>
</protein>
<dbReference type="Pfam" id="PF03707">
    <property type="entry name" value="MHYT"/>
    <property type="match status" value="2"/>
</dbReference>
<keyword evidence="3" id="KW-0597">Phosphoprotein</keyword>
<evidence type="ECO:0000256" key="3">
    <source>
        <dbReference type="ARBA" id="ARBA00022553"/>
    </source>
</evidence>
<feature type="transmembrane region" description="Helical" evidence="6">
    <location>
        <begin position="146"/>
        <end position="164"/>
    </location>
</feature>
<dbReference type="InterPro" id="IPR005330">
    <property type="entry name" value="MHYT_dom"/>
</dbReference>
<dbReference type="PROSITE" id="PS50109">
    <property type="entry name" value="HIS_KIN"/>
    <property type="match status" value="1"/>
</dbReference>
<name>A0ABW5U7D6_9RHOB</name>
<feature type="transmembrane region" description="Helical" evidence="6">
    <location>
        <begin position="47"/>
        <end position="72"/>
    </location>
</feature>
<dbReference type="Pfam" id="PF00512">
    <property type="entry name" value="HisKA"/>
    <property type="match status" value="1"/>
</dbReference>
<dbReference type="RefSeq" id="WP_386375779.1">
    <property type="nucleotide sequence ID" value="NZ_JBHUMP010000022.1"/>
</dbReference>
<evidence type="ECO:0000313" key="9">
    <source>
        <dbReference type="EMBL" id="MFD2741352.1"/>
    </source>
</evidence>
<feature type="transmembrane region" description="Helical" evidence="6">
    <location>
        <begin position="84"/>
        <end position="106"/>
    </location>
</feature>
<dbReference type="InterPro" id="IPR036097">
    <property type="entry name" value="HisK_dim/P_sf"/>
</dbReference>
<dbReference type="CDD" id="cd00082">
    <property type="entry name" value="HisKA"/>
    <property type="match status" value="1"/>
</dbReference>
<proteinExistence type="predicted"/>
<dbReference type="SMART" id="SM00388">
    <property type="entry name" value="HisKA"/>
    <property type="match status" value="1"/>
</dbReference>
<comment type="catalytic activity">
    <reaction evidence="1">
        <text>ATP + protein L-histidine = ADP + protein N-phospho-L-histidine.</text>
        <dbReference type="EC" id="2.7.13.3"/>
    </reaction>
</comment>
<feature type="transmembrane region" description="Helical" evidence="6">
    <location>
        <begin position="14"/>
        <end position="35"/>
    </location>
</feature>
<evidence type="ECO:0000256" key="4">
    <source>
        <dbReference type="ARBA" id="ARBA00022679"/>
    </source>
</evidence>
<dbReference type="EC" id="2.7.13.3" evidence="2"/>
<dbReference type="PROSITE" id="PS50924">
    <property type="entry name" value="MHYT"/>
    <property type="match status" value="1"/>
</dbReference>
<dbReference type="PRINTS" id="PR00344">
    <property type="entry name" value="BCTRLSENSOR"/>
</dbReference>
<evidence type="ECO:0000259" key="8">
    <source>
        <dbReference type="PROSITE" id="PS50924"/>
    </source>
</evidence>
<feature type="transmembrane region" description="Helical" evidence="6">
    <location>
        <begin position="215"/>
        <end position="236"/>
    </location>
</feature>
<dbReference type="Pfam" id="PF02518">
    <property type="entry name" value="HATPase_c"/>
    <property type="match status" value="1"/>
</dbReference>
<evidence type="ECO:0000256" key="2">
    <source>
        <dbReference type="ARBA" id="ARBA00012438"/>
    </source>
</evidence>
<feature type="domain" description="Histidine kinase" evidence="7">
    <location>
        <begin position="268"/>
        <end position="501"/>
    </location>
</feature>
<keyword evidence="6" id="KW-0812">Transmembrane</keyword>
<keyword evidence="5" id="KW-0418">Kinase</keyword>
<dbReference type="InterPro" id="IPR005467">
    <property type="entry name" value="His_kinase_dom"/>
</dbReference>
<dbReference type="SUPFAM" id="SSF47384">
    <property type="entry name" value="Homodimeric domain of signal transducing histidine kinase"/>
    <property type="match status" value="1"/>
</dbReference>
<gene>
    <name evidence="9" type="ORF">ACFSUD_17390</name>
</gene>
<sequence length="513" mass="55903">MFTVAHSIHAHHDFGLVVLAALLCAFGSWVISRLYRHALKRPTQEAIIWYFMTAITSGIAIWCTHFIAILAYQPESPVTFDLSLTFASLIIAILGCTMGILIAGVFQSTITTVIGGTIVGLAISAMHYTGMVAYRVEGAVSWDKTYLIASILIAVILATIALFLGKNREKRGDLQMTLAFTLAITGLHFTGMTAFRVQSMGSGGDYTNPDEFKLLALVIAGTASMIVLGGLFTYFIENRTRMESIEELRKARDTAERASRAKSEFMSVLSHELRTPLTIIIGYASFLSKLKGHTTSKLKPDEPITEAHFHALGDQTQLYGQRVKTAGDHLLTIINEILDYTSIELNDIKLSKTEFPVQDLLRGIRDQFQGLVTEKSATLLVDCDDIRVLADRGRCQQILINLIGNALKFSNASKIFVRAKVDGTGFRLEVEDNGCGMKQEDLSRIFEAFTQVETAENRSEGGTGLGLAISKKLSAAHGGDITVESAVGVGTKFTVRLPDSRVAEAPMPVVAAA</sequence>
<dbReference type="SUPFAM" id="SSF55874">
    <property type="entry name" value="ATPase domain of HSP90 chaperone/DNA topoisomerase II/histidine kinase"/>
    <property type="match status" value="1"/>
</dbReference>
<keyword evidence="4" id="KW-0808">Transferase</keyword>
<accession>A0ABW5U7D6</accession>
<evidence type="ECO:0000256" key="6">
    <source>
        <dbReference type="PROSITE-ProRule" id="PRU00244"/>
    </source>
</evidence>
<dbReference type="CDD" id="cd16922">
    <property type="entry name" value="HATPase_EvgS-ArcB-TorS-like"/>
    <property type="match status" value="1"/>
</dbReference>
<dbReference type="InterPro" id="IPR003594">
    <property type="entry name" value="HATPase_dom"/>
</dbReference>
<dbReference type="InterPro" id="IPR003661">
    <property type="entry name" value="HisK_dim/P_dom"/>
</dbReference>
<organism evidence="9 10">
    <name type="scientific">Sulfitobacter aestuarii</name>
    <dbReference type="NCBI Taxonomy" id="2161676"/>
    <lineage>
        <taxon>Bacteria</taxon>
        <taxon>Pseudomonadati</taxon>
        <taxon>Pseudomonadota</taxon>
        <taxon>Alphaproteobacteria</taxon>
        <taxon>Rhodobacterales</taxon>
        <taxon>Roseobacteraceae</taxon>
        <taxon>Sulfitobacter</taxon>
    </lineage>
</organism>
<reference evidence="10" key="1">
    <citation type="journal article" date="2019" name="Int. J. Syst. Evol. Microbiol.">
        <title>The Global Catalogue of Microorganisms (GCM) 10K type strain sequencing project: providing services to taxonomists for standard genome sequencing and annotation.</title>
        <authorList>
            <consortium name="The Broad Institute Genomics Platform"/>
            <consortium name="The Broad Institute Genome Sequencing Center for Infectious Disease"/>
            <person name="Wu L."/>
            <person name="Ma J."/>
        </authorList>
    </citation>
    <scope>NUCLEOTIDE SEQUENCE [LARGE SCALE GENOMIC DNA]</scope>
    <source>
        <strain evidence="10">TISTR 2562</strain>
    </source>
</reference>
<keyword evidence="6" id="KW-0472">Membrane</keyword>